<evidence type="ECO:0008006" key="2">
    <source>
        <dbReference type="Google" id="ProtNLM"/>
    </source>
</evidence>
<name>A0A3B0UXY6_9ZZZZ</name>
<protein>
    <recommendedName>
        <fullName evidence="2">Mutator family transposase</fullName>
    </recommendedName>
</protein>
<gene>
    <name evidence="1" type="ORF">MNBD_CHLOROFLEXI01-4257</name>
</gene>
<dbReference type="EMBL" id="UOEU01000045">
    <property type="protein sequence ID" value="VAW30347.1"/>
    <property type="molecule type" value="Genomic_DNA"/>
</dbReference>
<reference evidence="1" key="1">
    <citation type="submission" date="2018-06" db="EMBL/GenBank/DDBJ databases">
        <authorList>
            <person name="Zhirakovskaya E."/>
        </authorList>
    </citation>
    <scope>NUCLEOTIDE SEQUENCE</scope>
</reference>
<dbReference type="AlphaFoldDB" id="A0A3B0UXY6"/>
<accession>A0A3B0UXY6</accession>
<proteinExistence type="predicted"/>
<organism evidence="1">
    <name type="scientific">hydrothermal vent metagenome</name>
    <dbReference type="NCBI Taxonomy" id="652676"/>
    <lineage>
        <taxon>unclassified sequences</taxon>
        <taxon>metagenomes</taxon>
        <taxon>ecological metagenomes</taxon>
    </lineage>
</organism>
<sequence>MNTYLFFRNCLIKWERRLGRCSNKCVIGQVAPLDKELGLASNQKSDVGLQQVACLVAIFVPFETAGMLLQQMTGIEISSQAIWEWVQSAGQRMMNCLKVELEELAAGKEPELEEMSAEIAAQTLLTGSDGVMAPFRPQAKTAMGKTKWREVKVAIFVRLGTVRTRAGKQIPRLHRHRVAAVLGNIDDLSERMWLEGLKQGVREAPQVVWLSDGARGLWRLFDERFQPYAIGILGFYHAAQNVWSGVKVWLDGRTTQCQEWFTETVQRGGNALE</sequence>
<evidence type="ECO:0000313" key="1">
    <source>
        <dbReference type="EMBL" id="VAW30347.1"/>
    </source>
</evidence>